<keyword evidence="2" id="KW-1185">Reference proteome</keyword>
<name>A0A2B4S9F9_STYPI</name>
<dbReference type="Proteomes" id="UP000225706">
    <property type="component" value="Unassembled WGS sequence"/>
</dbReference>
<dbReference type="PANTHER" id="PTHR32170">
    <property type="entry name" value="PROTEASOME ACTIVATOR COMPLEX SUBUNIT 4"/>
    <property type="match status" value="1"/>
</dbReference>
<dbReference type="GO" id="GO:1990111">
    <property type="term" value="C:spermatoproteasome complex"/>
    <property type="evidence" value="ECO:0007669"/>
    <property type="project" value="TreeGrafter"/>
</dbReference>
<dbReference type="GO" id="GO:0005634">
    <property type="term" value="C:nucleus"/>
    <property type="evidence" value="ECO:0007669"/>
    <property type="project" value="TreeGrafter"/>
</dbReference>
<dbReference type="EMBL" id="LSMT01000156">
    <property type="protein sequence ID" value="PFX25218.1"/>
    <property type="molecule type" value="Genomic_DNA"/>
</dbReference>
<sequence length="271" mass="31967">MASFKATLGFRPQRPSVYNNFLPYKDKLDEESNKFLSEIKYSLGRAVVFKEISPGILYWSNRLANFIKLYGRKFSKEDHLHFIHIFFELVTAPNLDPQYVIAFGHVLILLLKKKKLISRDDLVLPWRPLLDLVDFTFYSKFEVHGLKKHPLKLEETVKHVLYMSRVYFSDDSTQEMLDEWRPLLCPFDVKFAKAMFYFSLFLPTTLPSEKFDKGYKYVELLRIHNLFVPDITFLSAHHLLKEYFIAGKRRAQLNSTQPFNVSLLVVPLYIP</sequence>
<dbReference type="GO" id="GO:0016504">
    <property type="term" value="F:peptidase activator activity"/>
    <property type="evidence" value="ECO:0007669"/>
    <property type="project" value="InterPro"/>
</dbReference>
<accession>A0A2B4S9F9</accession>
<dbReference type="InterPro" id="IPR035309">
    <property type="entry name" value="PSME4"/>
</dbReference>
<dbReference type="GO" id="GO:0005829">
    <property type="term" value="C:cytosol"/>
    <property type="evidence" value="ECO:0007669"/>
    <property type="project" value="TreeGrafter"/>
</dbReference>
<proteinExistence type="predicted"/>
<evidence type="ECO:0000313" key="2">
    <source>
        <dbReference type="Proteomes" id="UP000225706"/>
    </source>
</evidence>
<dbReference type="GO" id="GO:0070628">
    <property type="term" value="F:proteasome binding"/>
    <property type="evidence" value="ECO:0007669"/>
    <property type="project" value="InterPro"/>
</dbReference>
<keyword evidence="1" id="KW-0647">Proteasome</keyword>
<dbReference type="GO" id="GO:0010499">
    <property type="term" value="P:proteasomal ubiquitin-independent protein catabolic process"/>
    <property type="evidence" value="ECO:0007669"/>
    <property type="project" value="TreeGrafter"/>
</dbReference>
<comment type="caution">
    <text evidence="1">The sequence shown here is derived from an EMBL/GenBank/DDBJ whole genome shotgun (WGS) entry which is preliminary data.</text>
</comment>
<gene>
    <name evidence="1" type="primary">psme4a</name>
    <name evidence="1" type="ORF">AWC38_SpisGene10153</name>
</gene>
<dbReference type="STRING" id="50429.A0A2B4S9F9"/>
<dbReference type="AlphaFoldDB" id="A0A2B4S9F9"/>
<protein>
    <submittedName>
        <fullName evidence="1">Proteasome activator complex subunit 4A</fullName>
    </submittedName>
</protein>
<organism evidence="1 2">
    <name type="scientific">Stylophora pistillata</name>
    <name type="common">Smooth cauliflower coral</name>
    <dbReference type="NCBI Taxonomy" id="50429"/>
    <lineage>
        <taxon>Eukaryota</taxon>
        <taxon>Metazoa</taxon>
        <taxon>Cnidaria</taxon>
        <taxon>Anthozoa</taxon>
        <taxon>Hexacorallia</taxon>
        <taxon>Scleractinia</taxon>
        <taxon>Astrocoeniina</taxon>
        <taxon>Pocilloporidae</taxon>
        <taxon>Stylophora</taxon>
    </lineage>
</organism>
<dbReference type="OrthoDB" id="17907at2759"/>
<dbReference type="PANTHER" id="PTHR32170:SF3">
    <property type="entry name" value="PROTEASOME ACTIVATOR COMPLEX SUBUNIT 4"/>
    <property type="match status" value="1"/>
</dbReference>
<reference evidence="2" key="1">
    <citation type="journal article" date="2017" name="bioRxiv">
        <title>Comparative analysis of the genomes of Stylophora pistillata and Acropora digitifera provides evidence for extensive differences between species of corals.</title>
        <authorList>
            <person name="Voolstra C.R."/>
            <person name="Li Y."/>
            <person name="Liew Y.J."/>
            <person name="Baumgarten S."/>
            <person name="Zoccola D."/>
            <person name="Flot J.-F."/>
            <person name="Tambutte S."/>
            <person name="Allemand D."/>
            <person name="Aranda M."/>
        </authorList>
    </citation>
    <scope>NUCLEOTIDE SEQUENCE [LARGE SCALE GENOMIC DNA]</scope>
</reference>
<evidence type="ECO:0000313" key="1">
    <source>
        <dbReference type="EMBL" id="PFX25218.1"/>
    </source>
</evidence>